<protein>
    <submittedName>
        <fullName evidence="1">Uncharacterized protein</fullName>
    </submittedName>
</protein>
<dbReference type="EMBL" id="PKMF04000246">
    <property type="protein sequence ID" value="KAK7841195.1"/>
    <property type="molecule type" value="Genomic_DNA"/>
</dbReference>
<evidence type="ECO:0000313" key="2">
    <source>
        <dbReference type="Proteomes" id="UP000237347"/>
    </source>
</evidence>
<accession>A0AAW0KQE0</accession>
<sequence length="96" mass="11034">MARNRWVAGAFLGLVRADRKCLFDIASTIPISHYLSSPTSLLPFPFPFSILDDQPSPNHIKNKVNLKERFVLDHLYDPLPFPYTYSAPNPFKTHFD</sequence>
<proteinExistence type="predicted"/>
<keyword evidence="2" id="KW-1185">Reference proteome</keyword>
<dbReference type="AlphaFoldDB" id="A0AAW0KQE0"/>
<gene>
    <name evidence="1" type="ORF">CFP56_015659</name>
</gene>
<comment type="caution">
    <text evidence="1">The sequence shown here is derived from an EMBL/GenBank/DDBJ whole genome shotgun (WGS) entry which is preliminary data.</text>
</comment>
<reference evidence="1 2" key="1">
    <citation type="journal article" date="2018" name="Sci. Data">
        <title>The draft genome sequence of cork oak.</title>
        <authorList>
            <person name="Ramos A.M."/>
            <person name="Usie A."/>
            <person name="Barbosa P."/>
            <person name="Barros P.M."/>
            <person name="Capote T."/>
            <person name="Chaves I."/>
            <person name="Simoes F."/>
            <person name="Abreu I."/>
            <person name="Carrasquinho I."/>
            <person name="Faro C."/>
            <person name="Guimaraes J.B."/>
            <person name="Mendonca D."/>
            <person name="Nobrega F."/>
            <person name="Rodrigues L."/>
            <person name="Saibo N.J.M."/>
            <person name="Varela M.C."/>
            <person name="Egas C."/>
            <person name="Matos J."/>
            <person name="Miguel C.M."/>
            <person name="Oliveira M.M."/>
            <person name="Ricardo C.P."/>
            <person name="Goncalves S."/>
        </authorList>
    </citation>
    <scope>NUCLEOTIDE SEQUENCE [LARGE SCALE GENOMIC DNA]</scope>
    <source>
        <strain evidence="2">cv. HL8</strain>
    </source>
</reference>
<evidence type="ECO:0000313" key="1">
    <source>
        <dbReference type="EMBL" id="KAK7841195.1"/>
    </source>
</evidence>
<name>A0AAW0KQE0_QUESU</name>
<dbReference type="Proteomes" id="UP000237347">
    <property type="component" value="Unassembled WGS sequence"/>
</dbReference>
<organism evidence="1 2">
    <name type="scientific">Quercus suber</name>
    <name type="common">Cork oak</name>
    <dbReference type="NCBI Taxonomy" id="58331"/>
    <lineage>
        <taxon>Eukaryota</taxon>
        <taxon>Viridiplantae</taxon>
        <taxon>Streptophyta</taxon>
        <taxon>Embryophyta</taxon>
        <taxon>Tracheophyta</taxon>
        <taxon>Spermatophyta</taxon>
        <taxon>Magnoliopsida</taxon>
        <taxon>eudicotyledons</taxon>
        <taxon>Gunneridae</taxon>
        <taxon>Pentapetalae</taxon>
        <taxon>rosids</taxon>
        <taxon>fabids</taxon>
        <taxon>Fagales</taxon>
        <taxon>Fagaceae</taxon>
        <taxon>Quercus</taxon>
    </lineage>
</organism>